<evidence type="ECO:0000313" key="1">
    <source>
        <dbReference type="EMBL" id="GCE92382.1"/>
    </source>
</evidence>
<evidence type="ECO:0000313" key="2">
    <source>
        <dbReference type="Proteomes" id="UP000326169"/>
    </source>
</evidence>
<keyword evidence="2" id="KW-1185">Reference proteome</keyword>
<dbReference type="SUPFAM" id="SSF54427">
    <property type="entry name" value="NTF2-like"/>
    <property type="match status" value="1"/>
</dbReference>
<dbReference type="Proteomes" id="UP000326169">
    <property type="component" value="Unassembled WGS sequence"/>
</dbReference>
<protein>
    <recommendedName>
        <fullName evidence="3">Nuclear transport factor 2 family protein</fullName>
    </recommendedName>
</protein>
<evidence type="ECO:0008006" key="3">
    <source>
        <dbReference type="Google" id="ProtNLM"/>
    </source>
</evidence>
<dbReference type="EMBL" id="BIMW01000013">
    <property type="protein sequence ID" value="GCE92382.1"/>
    <property type="molecule type" value="Genomic_DNA"/>
</dbReference>
<reference evidence="1 2" key="1">
    <citation type="journal article" date="2019" name="J Genomics">
        <title>The Draft Genome of a Hydrogen-producing Cyanobacterium, Arthrospira platensis NIES-46.</title>
        <authorList>
            <person name="Suzuki S."/>
            <person name="Yamaguchi H."/>
            <person name="Kawachi M."/>
        </authorList>
    </citation>
    <scope>NUCLEOTIDE SEQUENCE [LARGE SCALE GENOMIC DNA]</scope>
    <source>
        <strain evidence="1 2">NIES-46</strain>
    </source>
</reference>
<proteinExistence type="predicted"/>
<organism evidence="1 2">
    <name type="scientific">Limnospira platensis NIES-46</name>
    <dbReference type="NCBI Taxonomy" id="1236695"/>
    <lineage>
        <taxon>Bacteria</taxon>
        <taxon>Bacillati</taxon>
        <taxon>Cyanobacteriota</taxon>
        <taxon>Cyanophyceae</taxon>
        <taxon>Oscillatoriophycideae</taxon>
        <taxon>Oscillatoriales</taxon>
        <taxon>Sirenicapillariaceae</taxon>
        <taxon>Limnospira</taxon>
    </lineage>
</organism>
<dbReference type="GeneID" id="301681391"/>
<sequence>MTRLVIFPLRYPAFSPVLSAILTIALWCGLGWGSDRAWASEPDTAPPELKMLLENIETEANRQNLEALMRFYAPDFENTDGLNHDTLKRGLRHFWEQYYSLNYRTTLQDWERDGNAIIATTVTEIEGVKRFPDRDVILRSRITSQQRIENDLIIAQEILAERNQLTSGDAPPTVTLNIPEQVFTGREFSLDAIVEEPLGSELLIGGAIVQPVNTNAYFEPTPVSIQFLTSGGIFKIGQAPILPEDNWVSTILMRRDGITSITQRMRVVD</sequence>
<dbReference type="InterPro" id="IPR032710">
    <property type="entry name" value="NTF2-like_dom_sf"/>
</dbReference>
<accession>A0A5M3T1I8</accession>
<gene>
    <name evidence="1" type="ORF">NIES46_04220</name>
</gene>
<dbReference type="RefSeq" id="WP_006617643.1">
    <property type="nucleotide sequence ID" value="NZ_BIMW01000013.1"/>
</dbReference>
<name>A0A5M3T1I8_LIMPL</name>
<comment type="caution">
    <text evidence="1">The sequence shown here is derived from an EMBL/GenBank/DDBJ whole genome shotgun (WGS) entry which is preliminary data.</text>
</comment>